<feature type="transmembrane region" description="Helical" evidence="1">
    <location>
        <begin position="82"/>
        <end position="102"/>
    </location>
</feature>
<sequence length="322" mass="33711">MSEAYAPRALPRRAWAANPPLAGAAIVLLLITLATLVGLIVDPGELTGQPTWAKPARFGFSFALYAVTLLWLLTFVRGHSRLVRVISWATATGVVAEVLWVAGSAMAGRTSHFNHSSSASTALLVTMLTIIVVVGLMAVLTLGLLLRQRVEPPALAWALRLGLVLAVMGMATGALMVTPNAAQEAAADLGQGMPIIGAHTVGLPDGGPGLPVTNFSTAAGDLRVPHFVGTHSLQALCLLGLLLTLGPRVLGQRHRTALVWIAAAFFLGLIALLTWQARRAQPFTAPDARTATAYLVLTVAAAAAVTAVFRHARRATAARETL</sequence>
<feature type="transmembrane region" description="Helical" evidence="1">
    <location>
        <begin position="291"/>
        <end position="309"/>
    </location>
</feature>
<keyword evidence="1" id="KW-0472">Membrane</keyword>
<keyword evidence="1" id="KW-1133">Transmembrane helix</keyword>
<dbReference type="RefSeq" id="WP_344473339.1">
    <property type="nucleotide sequence ID" value="NZ_BAAASB010000003.1"/>
</dbReference>
<organism evidence="2 3">
    <name type="scientific">Streptomyces amakusaensis</name>
    <dbReference type="NCBI Taxonomy" id="67271"/>
    <lineage>
        <taxon>Bacteria</taxon>
        <taxon>Bacillati</taxon>
        <taxon>Actinomycetota</taxon>
        <taxon>Actinomycetes</taxon>
        <taxon>Kitasatosporales</taxon>
        <taxon>Streptomycetaceae</taxon>
        <taxon>Streptomyces</taxon>
    </lineage>
</organism>
<keyword evidence="1" id="KW-0812">Transmembrane</keyword>
<feature type="transmembrane region" description="Helical" evidence="1">
    <location>
        <begin position="257"/>
        <end position="276"/>
    </location>
</feature>
<feature type="transmembrane region" description="Helical" evidence="1">
    <location>
        <begin position="157"/>
        <end position="177"/>
    </location>
</feature>
<evidence type="ECO:0000313" key="2">
    <source>
        <dbReference type="EMBL" id="MFC5150862.1"/>
    </source>
</evidence>
<feature type="transmembrane region" description="Helical" evidence="1">
    <location>
        <begin position="122"/>
        <end position="145"/>
    </location>
</feature>
<evidence type="ECO:0000256" key="1">
    <source>
        <dbReference type="SAM" id="Phobius"/>
    </source>
</evidence>
<proteinExistence type="predicted"/>
<keyword evidence="3" id="KW-1185">Reference proteome</keyword>
<protein>
    <recommendedName>
        <fullName evidence="4">Integral membrane protein</fullName>
    </recommendedName>
</protein>
<evidence type="ECO:0000313" key="3">
    <source>
        <dbReference type="Proteomes" id="UP001596160"/>
    </source>
</evidence>
<evidence type="ECO:0008006" key="4">
    <source>
        <dbReference type="Google" id="ProtNLM"/>
    </source>
</evidence>
<feature type="transmembrane region" description="Helical" evidence="1">
    <location>
        <begin position="21"/>
        <end position="41"/>
    </location>
</feature>
<dbReference type="EMBL" id="JBHSKP010000002">
    <property type="protein sequence ID" value="MFC5150862.1"/>
    <property type="molecule type" value="Genomic_DNA"/>
</dbReference>
<name>A0ABW0ABN0_9ACTN</name>
<gene>
    <name evidence="2" type="ORF">ACFPRH_03840</name>
</gene>
<feature type="transmembrane region" description="Helical" evidence="1">
    <location>
        <begin position="56"/>
        <end position="75"/>
    </location>
</feature>
<reference evidence="3" key="1">
    <citation type="journal article" date="2019" name="Int. J. Syst. Evol. Microbiol.">
        <title>The Global Catalogue of Microorganisms (GCM) 10K type strain sequencing project: providing services to taxonomists for standard genome sequencing and annotation.</title>
        <authorList>
            <consortium name="The Broad Institute Genomics Platform"/>
            <consortium name="The Broad Institute Genome Sequencing Center for Infectious Disease"/>
            <person name="Wu L."/>
            <person name="Ma J."/>
        </authorList>
    </citation>
    <scope>NUCLEOTIDE SEQUENCE [LARGE SCALE GENOMIC DNA]</scope>
    <source>
        <strain evidence="3">PCU 266</strain>
    </source>
</reference>
<feature type="transmembrane region" description="Helical" evidence="1">
    <location>
        <begin position="224"/>
        <end position="245"/>
    </location>
</feature>
<accession>A0ABW0ABN0</accession>
<comment type="caution">
    <text evidence="2">The sequence shown here is derived from an EMBL/GenBank/DDBJ whole genome shotgun (WGS) entry which is preliminary data.</text>
</comment>
<dbReference type="Proteomes" id="UP001596160">
    <property type="component" value="Unassembled WGS sequence"/>
</dbReference>